<dbReference type="EMBL" id="CAHR02000411">
    <property type="protein sequence ID" value="CCG85054.1"/>
    <property type="molecule type" value="Genomic_DNA"/>
</dbReference>
<evidence type="ECO:0000313" key="3">
    <source>
        <dbReference type="Proteomes" id="UP000013776"/>
    </source>
</evidence>
<feature type="transmembrane region" description="Helical" evidence="1">
    <location>
        <begin position="46"/>
        <end position="67"/>
    </location>
</feature>
<dbReference type="Proteomes" id="UP000013776">
    <property type="component" value="Unassembled WGS sequence"/>
</dbReference>
<feature type="transmembrane region" description="Helical" evidence="1">
    <location>
        <begin position="101"/>
        <end position="122"/>
    </location>
</feature>
<protein>
    <submittedName>
        <fullName evidence="2">Uncharacterized protein</fullName>
    </submittedName>
</protein>
<feature type="transmembrane region" description="Helical" evidence="1">
    <location>
        <begin position="249"/>
        <end position="269"/>
    </location>
</feature>
<gene>
    <name evidence="2" type="ORF">TAPDE_005635</name>
</gene>
<feature type="transmembrane region" description="Helical" evidence="1">
    <location>
        <begin position="142"/>
        <end position="161"/>
    </location>
</feature>
<dbReference type="OrthoDB" id="10523493at2759"/>
<keyword evidence="1" id="KW-1133">Transmembrane helix</keyword>
<keyword evidence="3" id="KW-1185">Reference proteome</keyword>
<keyword evidence="1" id="KW-0472">Membrane</keyword>
<feature type="transmembrane region" description="Helical" evidence="1">
    <location>
        <begin position="181"/>
        <end position="205"/>
    </location>
</feature>
<accession>R4XKV9</accession>
<feature type="transmembrane region" description="Helical" evidence="1">
    <location>
        <begin position="6"/>
        <end position="25"/>
    </location>
</feature>
<keyword evidence="1" id="KW-0812">Transmembrane</keyword>
<feature type="transmembrane region" description="Helical" evidence="1">
    <location>
        <begin position="281"/>
        <end position="304"/>
    </location>
</feature>
<organism evidence="2 3">
    <name type="scientific">Taphrina deformans (strain PYCC 5710 / ATCC 11124 / CBS 356.35 / IMI 108563 / JCM 9778 / NBRC 8474)</name>
    <name type="common">Peach leaf curl fungus</name>
    <name type="synonym">Lalaria deformans</name>
    <dbReference type="NCBI Taxonomy" id="1097556"/>
    <lineage>
        <taxon>Eukaryota</taxon>
        <taxon>Fungi</taxon>
        <taxon>Dikarya</taxon>
        <taxon>Ascomycota</taxon>
        <taxon>Taphrinomycotina</taxon>
        <taxon>Taphrinomycetes</taxon>
        <taxon>Taphrinales</taxon>
        <taxon>Taphrinaceae</taxon>
        <taxon>Taphrina</taxon>
    </lineage>
</organism>
<dbReference type="VEuPathDB" id="FungiDB:TAPDE_005635"/>
<comment type="caution">
    <text evidence="2">The sequence shown here is derived from an EMBL/GenBank/DDBJ whole genome shotgun (WGS) entry which is preliminary data.</text>
</comment>
<dbReference type="AlphaFoldDB" id="R4XKV9"/>
<evidence type="ECO:0000313" key="2">
    <source>
        <dbReference type="EMBL" id="CCG85054.1"/>
    </source>
</evidence>
<name>R4XKV9_TAPDE</name>
<evidence type="ECO:0000256" key="1">
    <source>
        <dbReference type="SAM" id="Phobius"/>
    </source>
</evidence>
<reference evidence="2 3" key="1">
    <citation type="journal article" date="2013" name="MBio">
        <title>Genome sequencing of the plant pathogen Taphrina deformans, the causal agent of peach leaf curl.</title>
        <authorList>
            <person name="Cisse O.H."/>
            <person name="Almeida J.M.G.C.F."/>
            <person name="Fonseca A."/>
            <person name="Kumar A.A."/>
            <person name="Salojaervi J."/>
            <person name="Overmyer K."/>
            <person name="Hauser P.M."/>
            <person name="Pagni M."/>
        </authorList>
    </citation>
    <scope>NUCLEOTIDE SEQUENCE [LARGE SCALE GENOMIC DNA]</scope>
    <source>
        <strain evidence="3">PYCC 5710 / ATCC 11124 / CBS 356.35 / IMI 108563 / JCM 9778 / NBRC 8474</strain>
    </source>
</reference>
<sequence>MIFVFTILIYVFEFLAITLLAFLAYRYRANIASIRVSGPKATWSRLFTLFIVSALLTESLTWTQGYIKCLDTSDELERLMGLEASRYLCQQWDSFDRRAKLALFTLYLICEFIAVCAFQALVLERYRKVSILFPRWTSKHALPIYTALYIPIGMAACLLSLLEFWTSPKTLISREATINTISSAVYCLWIVLTGLTDAVLSFLIVTKVRRGRREYQAHQAGAAEENGMDDMALRNSLPRDAQFKPLRRLQIFFATIILFDFSILSLTVLKKLDGHGVDGHVFAYEVASIEIALTLVHCTMTLCFMQFLGSILRTTQPQFEFVLGSQESSTQVVNQTVFTTGPVTFSWTSKQSDEETTKKTLGVPIYTQREIAPDDISIPDLDNGEEEIQVVHPGFGSDTKTITTIL</sequence>
<proteinExistence type="predicted"/>